<dbReference type="EMBL" id="DXCO01000024">
    <property type="protein sequence ID" value="HIY77994.1"/>
    <property type="molecule type" value="Genomic_DNA"/>
</dbReference>
<evidence type="ECO:0000313" key="1">
    <source>
        <dbReference type="EMBL" id="HIY77994.1"/>
    </source>
</evidence>
<protein>
    <recommendedName>
        <fullName evidence="3">Ribosomal protein L7Ae/L30e/S12e/Gadd45 domain-containing protein</fullName>
    </recommendedName>
</protein>
<reference evidence="1" key="1">
    <citation type="journal article" date="2021" name="PeerJ">
        <title>Extensive microbial diversity within the chicken gut microbiome revealed by metagenomics and culture.</title>
        <authorList>
            <person name="Gilroy R."/>
            <person name="Ravi A."/>
            <person name="Getino M."/>
            <person name="Pursley I."/>
            <person name="Horton D.L."/>
            <person name="Alikhan N.F."/>
            <person name="Baker D."/>
            <person name="Gharbi K."/>
            <person name="Hall N."/>
            <person name="Watson M."/>
            <person name="Adriaenssens E.M."/>
            <person name="Foster-Nyarko E."/>
            <person name="Jarju S."/>
            <person name="Secka A."/>
            <person name="Antonio M."/>
            <person name="Oren A."/>
            <person name="Chaudhuri R.R."/>
            <person name="La Ragione R."/>
            <person name="Hildebrand F."/>
            <person name="Pallen M.J."/>
        </authorList>
    </citation>
    <scope>NUCLEOTIDE SEQUENCE</scope>
    <source>
        <strain evidence="1">CHK199-9574</strain>
    </source>
</reference>
<accession>A0A9D1Z852</accession>
<dbReference type="InterPro" id="IPR029064">
    <property type="entry name" value="Ribosomal_eL30-like_sf"/>
</dbReference>
<dbReference type="AlphaFoldDB" id="A0A9D1Z852"/>
<organism evidence="1 2">
    <name type="scientific">Candidatus Borkfalkia excrementavium</name>
    <dbReference type="NCBI Taxonomy" id="2838505"/>
    <lineage>
        <taxon>Bacteria</taxon>
        <taxon>Bacillati</taxon>
        <taxon>Bacillota</taxon>
        <taxon>Clostridia</taxon>
        <taxon>Christensenellales</taxon>
        <taxon>Christensenellaceae</taxon>
        <taxon>Candidatus Borkfalkia</taxon>
    </lineage>
</organism>
<dbReference type="Proteomes" id="UP000824135">
    <property type="component" value="Unassembled WGS sequence"/>
</dbReference>
<reference evidence="1" key="2">
    <citation type="submission" date="2021-04" db="EMBL/GenBank/DDBJ databases">
        <authorList>
            <person name="Gilroy R."/>
        </authorList>
    </citation>
    <scope>NUCLEOTIDE SEQUENCE</scope>
    <source>
        <strain evidence="1">CHK199-9574</strain>
    </source>
</reference>
<comment type="caution">
    <text evidence="1">The sequence shown here is derived from an EMBL/GenBank/DDBJ whole genome shotgun (WGS) entry which is preliminary data.</text>
</comment>
<gene>
    <name evidence="1" type="ORF">H9728_03020</name>
</gene>
<dbReference type="Gene3D" id="3.30.1330.30">
    <property type="match status" value="1"/>
</dbReference>
<evidence type="ECO:0000313" key="2">
    <source>
        <dbReference type="Proteomes" id="UP000824135"/>
    </source>
</evidence>
<proteinExistence type="predicted"/>
<dbReference type="SUPFAM" id="SSF55315">
    <property type="entry name" value="L30e-like"/>
    <property type="match status" value="1"/>
</dbReference>
<evidence type="ECO:0008006" key="3">
    <source>
        <dbReference type="Google" id="ProtNLM"/>
    </source>
</evidence>
<name>A0A9D1Z852_9FIRM</name>
<sequence length="114" mass="12441">MLKSKAERYVGLCMKAGKLTCGFNAVEAEKKRIYLLILCSSASDNAKKSAQKLKNRFGCELMVIYGTLLEEVTGKPNCKLAAVRDKNLADAIMSAADDNMKIYSGGIVQKDGRD</sequence>